<sequence>MQSFPEPSRQEEFEGLVTKFILDQEEKVCQLEEYMSMIGNKFMQLSLNVMEKLMDKIRIKERKSTRGESSSSQERTLEKMVREFGVFDDDVHQMFHDILVPRPIHSETIVDWSFFTQHGLARGFFESINTDAFFGPQWVNLFQISEPVYKELVREFFASFEFQEVASRYDPKFKGVSFRLGGETKAMSLLEFGWRVGLYSEGDSLESRTRLSMQRALIVKVEDQWRAFWPSIWDGEFVFGGTSVKKIRDPRVRLAYRYIMMTIISHKESTQSITAIDMFYLYCIYAKGVVCHIPFWLARYLRRHECDL</sequence>
<protein>
    <submittedName>
        <fullName evidence="1">Retrotransposon Orf1</fullName>
    </submittedName>
</protein>
<comment type="caution">
    <text evidence="1">The sequence shown here is derived from an EMBL/GenBank/DDBJ whole genome shotgun (WGS) entry which is preliminary data.</text>
</comment>
<gene>
    <name evidence="1" type="ORF">Tci_488172</name>
</gene>
<reference evidence="1" key="1">
    <citation type="journal article" date="2019" name="Sci. Rep.">
        <title>Draft genome of Tanacetum cinerariifolium, the natural source of mosquito coil.</title>
        <authorList>
            <person name="Yamashiro T."/>
            <person name="Shiraishi A."/>
            <person name="Satake H."/>
            <person name="Nakayama K."/>
        </authorList>
    </citation>
    <scope>NUCLEOTIDE SEQUENCE</scope>
</reference>
<evidence type="ECO:0000313" key="1">
    <source>
        <dbReference type="EMBL" id="GEZ16199.1"/>
    </source>
</evidence>
<organism evidence="1">
    <name type="scientific">Tanacetum cinerariifolium</name>
    <name type="common">Dalmatian daisy</name>
    <name type="synonym">Chrysanthemum cinerariifolium</name>
    <dbReference type="NCBI Taxonomy" id="118510"/>
    <lineage>
        <taxon>Eukaryota</taxon>
        <taxon>Viridiplantae</taxon>
        <taxon>Streptophyta</taxon>
        <taxon>Embryophyta</taxon>
        <taxon>Tracheophyta</taxon>
        <taxon>Spermatophyta</taxon>
        <taxon>Magnoliopsida</taxon>
        <taxon>eudicotyledons</taxon>
        <taxon>Gunneridae</taxon>
        <taxon>Pentapetalae</taxon>
        <taxon>asterids</taxon>
        <taxon>campanulids</taxon>
        <taxon>Asterales</taxon>
        <taxon>Asteraceae</taxon>
        <taxon>Asteroideae</taxon>
        <taxon>Anthemideae</taxon>
        <taxon>Anthemidinae</taxon>
        <taxon>Tanacetum</taxon>
    </lineage>
</organism>
<accession>A0A699I3H3</accession>
<proteinExistence type="predicted"/>
<name>A0A699I3H3_TANCI</name>
<dbReference type="EMBL" id="BKCJ010247406">
    <property type="protein sequence ID" value="GEZ16199.1"/>
    <property type="molecule type" value="Genomic_DNA"/>
</dbReference>
<dbReference type="AlphaFoldDB" id="A0A699I3H3"/>